<keyword evidence="3" id="KW-1185">Reference proteome</keyword>
<evidence type="ECO:0000256" key="1">
    <source>
        <dbReference type="SAM" id="MobiDB-lite"/>
    </source>
</evidence>
<accession>A0A1S1QN89</accession>
<gene>
    <name evidence="2" type="ORF">BBK14_33480</name>
</gene>
<reference evidence="3" key="1">
    <citation type="submission" date="2016-07" db="EMBL/GenBank/DDBJ databases">
        <title>Frankia sp. NRRL B-16219 Genome sequencing.</title>
        <authorList>
            <person name="Ghodhbane-Gtari F."/>
            <person name="Swanson E."/>
            <person name="Gueddou A."/>
            <person name="Louati M."/>
            <person name="Nouioui I."/>
            <person name="Hezbri K."/>
            <person name="Abebe-Akele F."/>
            <person name="Simpson S."/>
            <person name="Morris K."/>
            <person name="Thomas K."/>
            <person name="Gtari M."/>
            <person name="Tisa L.S."/>
        </authorList>
    </citation>
    <scope>NUCLEOTIDE SEQUENCE [LARGE SCALE GENOMIC DNA]</scope>
    <source>
        <strain evidence="3">NRRL B-16219</strain>
    </source>
</reference>
<sequence length="226" mass="24398">MMDESTENGAGAPRRMPAQDLGQLFARPDRTADLGALARRRPAPRPAPAVDSVAADPRPALAPVPADSTDDARVIPEPRIQAHVTPVPAPVDIPEVGRGELSPTGTVRITAILVSPTVSRRLEEYRRAKKGRTNTSIVLEALDECHGRIPELVAQARVAAQPRGSLFPARDDHLRLPGGGGIQVQIRPTLAQLDVIDHLAREHRLESRSQLAAAVLNEFLPGRKDR</sequence>
<protein>
    <submittedName>
        <fullName evidence="2">Uncharacterized protein</fullName>
    </submittedName>
</protein>
<proteinExistence type="predicted"/>
<feature type="region of interest" description="Disordered" evidence="1">
    <location>
        <begin position="1"/>
        <end position="71"/>
    </location>
</feature>
<dbReference type="Proteomes" id="UP000179769">
    <property type="component" value="Unassembled WGS sequence"/>
</dbReference>
<name>A0A1S1QN89_9ACTN</name>
<comment type="caution">
    <text evidence="2">The sequence shown here is derived from an EMBL/GenBank/DDBJ whole genome shotgun (WGS) entry which is preliminary data.</text>
</comment>
<organism evidence="2 3">
    <name type="scientific">Parafrankia soli</name>
    <dbReference type="NCBI Taxonomy" id="2599596"/>
    <lineage>
        <taxon>Bacteria</taxon>
        <taxon>Bacillati</taxon>
        <taxon>Actinomycetota</taxon>
        <taxon>Actinomycetes</taxon>
        <taxon>Frankiales</taxon>
        <taxon>Frankiaceae</taxon>
        <taxon>Parafrankia</taxon>
    </lineage>
</organism>
<dbReference type="EMBL" id="MAXA01000129">
    <property type="protein sequence ID" value="OHV35049.1"/>
    <property type="molecule type" value="Genomic_DNA"/>
</dbReference>
<dbReference type="AlphaFoldDB" id="A0A1S1QN89"/>
<evidence type="ECO:0000313" key="3">
    <source>
        <dbReference type="Proteomes" id="UP000179769"/>
    </source>
</evidence>
<feature type="compositionally biased region" description="Low complexity" evidence="1">
    <location>
        <begin position="48"/>
        <end position="59"/>
    </location>
</feature>
<evidence type="ECO:0000313" key="2">
    <source>
        <dbReference type="EMBL" id="OHV35049.1"/>
    </source>
</evidence>